<accession>B1YCQ9</accession>
<keyword evidence="1" id="KW-0378">Hydrolase</keyword>
<dbReference type="PROSITE" id="PS50055">
    <property type="entry name" value="TYR_PHOSPHATASE_PTP"/>
    <property type="match status" value="1"/>
</dbReference>
<dbReference type="InterPro" id="IPR016130">
    <property type="entry name" value="Tyr_Pase_AS"/>
</dbReference>
<name>B1YCQ9_PYRNV</name>
<feature type="domain" description="Tyrosine-protein phosphatase" evidence="2">
    <location>
        <begin position="57"/>
        <end position="113"/>
    </location>
</feature>
<reference evidence="4" key="1">
    <citation type="submission" date="2008-03" db="EMBL/GenBank/DDBJ databases">
        <title>Complete sequence of Thermoproteus neutrophilus V24Sta.</title>
        <authorList>
            <consortium name="US DOE Joint Genome Institute"/>
            <person name="Copeland A."/>
            <person name="Lucas S."/>
            <person name="Lapidus A."/>
            <person name="Glavina del Rio T."/>
            <person name="Dalin E."/>
            <person name="Tice H."/>
            <person name="Bruce D."/>
            <person name="Goodwin L."/>
            <person name="Pitluck S."/>
            <person name="Sims D."/>
            <person name="Brettin T."/>
            <person name="Detter J.C."/>
            <person name="Han C."/>
            <person name="Kuske C.R."/>
            <person name="Schmutz J."/>
            <person name="Larimer F."/>
            <person name="Land M."/>
            <person name="Hauser L."/>
            <person name="Kyrpides N."/>
            <person name="Mikhailova N."/>
            <person name="Biddle J.F."/>
            <person name="Zhang Z."/>
            <person name="Fitz-Gibbon S.T."/>
            <person name="Lowe T.M."/>
            <person name="Saltikov C."/>
            <person name="House C.H."/>
            <person name="Richardson P."/>
        </authorList>
    </citation>
    <scope>NUCLEOTIDE SEQUENCE [LARGE SCALE GENOMIC DNA]</scope>
    <source>
        <strain evidence="4">V24Sta</strain>
    </source>
</reference>
<dbReference type="GeneID" id="6165378"/>
<gene>
    <name evidence="4" type="ordered locus">Tneu_0633</name>
</gene>
<dbReference type="InterPro" id="IPR029021">
    <property type="entry name" value="Prot-tyrosine_phosphatase-like"/>
</dbReference>
<dbReference type="KEGG" id="tne:Tneu_0633"/>
<dbReference type="FunFam" id="3.90.190.10:FF:000157">
    <property type="entry name" value="Protein-tyrosine phosphatase"/>
    <property type="match status" value="1"/>
</dbReference>
<dbReference type="SUPFAM" id="SSF52799">
    <property type="entry name" value="(Phosphotyrosine protein) phosphatases II"/>
    <property type="match status" value="1"/>
</dbReference>
<dbReference type="HOGENOM" id="CLU_047330_4_1_2"/>
<evidence type="ECO:0000313" key="5">
    <source>
        <dbReference type="Proteomes" id="UP000001694"/>
    </source>
</evidence>
<dbReference type="PANTHER" id="PTHR23339">
    <property type="entry name" value="TYROSINE SPECIFIC PROTEIN PHOSPHATASE AND DUAL SPECIFICITY PROTEIN PHOSPHATASE"/>
    <property type="match status" value="1"/>
</dbReference>
<keyword evidence="5" id="KW-1185">Reference proteome</keyword>
<dbReference type="Proteomes" id="UP000001694">
    <property type="component" value="Chromosome"/>
</dbReference>
<sequence>MGRVECPYWVVENLGGSCMPRRSDVERWISLGVKSVVTLAEAWEIEYYGGWSLPEFRDVLRRQGVDWIHWPTPDGYPPRDLLALVELIDEELRRGPVVVHCVGGMGRTPTALAAYLAAKRCMGADDAIRRVEAVNPAIAITELQYYAILEVEAASRGRCGQGT</sequence>
<evidence type="ECO:0000256" key="1">
    <source>
        <dbReference type="ARBA" id="ARBA00022801"/>
    </source>
</evidence>
<dbReference type="AlphaFoldDB" id="B1YCQ9"/>
<dbReference type="eggNOG" id="arCOG03413">
    <property type="taxonomic scope" value="Archaea"/>
</dbReference>
<evidence type="ECO:0000259" key="3">
    <source>
        <dbReference type="PROSITE" id="PS50056"/>
    </source>
</evidence>
<dbReference type="EMBL" id="CP001014">
    <property type="protein sequence ID" value="ACB39572.1"/>
    <property type="molecule type" value="Genomic_DNA"/>
</dbReference>
<organism evidence="4 5">
    <name type="scientific">Pyrobaculum neutrophilum (strain DSM 2338 / JCM 9278 / NBRC 100436 / V24Sta)</name>
    <name type="common">Thermoproteus neutrophilus</name>
    <dbReference type="NCBI Taxonomy" id="444157"/>
    <lineage>
        <taxon>Archaea</taxon>
        <taxon>Thermoproteota</taxon>
        <taxon>Thermoprotei</taxon>
        <taxon>Thermoproteales</taxon>
        <taxon>Thermoproteaceae</taxon>
        <taxon>Pyrobaculum</taxon>
    </lineage>
</organism>
<dbReference type="InterPro" id="IPR000242">
    <property type="entry name" value="PTP_cat"/>
</dbReference>
<dbReference type="RefSeq" id="WP_012349992.1">
    <property type="nucleotide sequence ID" value="NC_010525.1"/>
</dbReference>
<dbReference type="PROSITE" id="PS00383">
    <property type="entry name" value="TYR_PHOSPHATASE_1"/>
    <property type="match status" value="1"/>
</dbReference>
<dbReference type="InterPro" id="IPR000387">
    <property type="entry name" value="Tyr_Pase_dom"/>
</dbReference>
<dbReference type="InterPro" id="IPR050561">
    <property type="entry name" value="PTP"/>
</dbReference>
<dbReference type="Pfam" id="PF22784">
    <property type="entry name" value="PTP-SAK"/>
    <property type="match status" value="1"/>
</dbReference>
<dbReference type="PROSITE" id="PS50056">
    <property type="entry name" value="TYR_PHOSPHATASE_2"/>
    <property type="match status" value="1"/>
</dbReference>
<feature type="domain" description="Tyrosine specific protein phosphatases" evidence="3">
    <location>
        <begin position="79"/>
        <end position="146"/>
    </location>
</feature>
<protein>
    <submittedName>
        <fullName evidence="4">Dual specificity protein phosphatase</fullName>
    </submittedName>
</protein>
<evidence type="ECO:0000313" key="4">
    <source>
        <dbReference type="EMBL" id="ACB39572.1"/>
    </source>
</evidence>
<dbReference type="GO" id="GO:0004725">
    <property type="term" value="F:protein tyrosine phosphatase activity"/>
    <property type="evidence" value="ECO:0007669"/>
    <property type="project" value="InterPro"/>
</dbReference>
<evidence type="ECO:0000259" key="2">
    <source>
        <dbReference type="PROSITE" id="PS50055"/>
    </source>
</evidence>
<dbReference type="STRING" id="444157.Tneu_0633"/>
<dbReference type="Gene3D" id="3.90.190.10">
    <property type="entry name" value="Protein tyrosine phosphatase superfamily"/>
    <property type="match status" value="1"/>
</dbReference>
<dbReference type="InterPro" id="IPR057023">
    <property type="entry name" value="PTP-SAK"/>
</dbReference>
<proteinExistence type="predicted"/>